<protein>
    <submittedName>
        <fullName evidence="4">Methylaspartate mutase</fullName>
    </submittedName>
</protein>
<evidence type="ECO:0000256" key="1">
    <source>
        <dbReference type="ARBA" id="ARBA00022628"/>
    </source>
</evidence>
<keyword evidence="1" id="KW-0846">Cobalamin</keyword>
<dbReference type="Gene3D" id="3.20.20.240">
    <property type="entry name" value="Methylmalonyl-CoA mutase"/>
    <property type="match status" value="1"/>
</dbReference>
<keyword evidence="5" id="KW-1185">Reference proteome</keyword>
<dbReference type="RefSeq" id="WP_344664560.1">
    <property type="nucleotide sequence ID" value="NZ_BAAAQN010000005.1"/>
</dbReference>
<dbReference type="SUPFAM" id="SSF51703">
    <property type="entry name" value="Cobalamin (vitamin B12)-dependent enzymes"/>
    <property type="match status" value="1"/>
</dbReference>
<proteinExistence type="predicted"/>
<organism evidence="4 5">
    <name type="scientific">Catenulispora yoronensis</name>
    <dbReference type="NCBI Taxonomy" id="450799"/>
    <lineage>
        <taxon>Bacteria</taxon>
        <taxon>Bacillati</taxon>
        <taxon>Actinomycetota</taxon>
        <taxon>Actinomycetes</taxon>
        <taxon>Catenulisporales</taxon>
        <taxon>Catenulisporaceae</taxon>
        <taxon>Catenulispora</taxon>
    </lineage>
</organism>
<gene>
    <name evidence="4" type="ORF">GCM10009839_12850</name>
</gene>
<comment type="caution">
    <text evidence="4">The sequence shown here is derived from an EMBL/GenBank/DDBJ whole genome shotgun (WGS) entry which is preliminary data.</text>
</comment>
<evidence type="ECO:0000256" key="3">
    <source>
        <dbReference type="ARBA" id="ARBA00023285"/>
    </source>
</evidence>
<evidence type="ECO:0000256" key="2">
    <source>
        <dbReference type="ARBA" id="ARBA00023235"/>
    </source>
</evidence>
<dbReference type="Pfam" id="PF06368">
    <property type="entry name" value="Met_asp_mut_E"/>
    <property type="match status" value="2"/>
</dbReference>
<evidence type="ECO:0000313" key="4">
    <source>
        <dbReference type="EMBL" id="GAA2018177.1"/>
    </source>
</evidence>
<keyword evidence="3" id="KW-0170">Cobalt</keyword>
<accession>A0ABN2TR29</accession>
<sequence>MTVEHAPFSVFVAARRRAGTLIVQPRMGFGDPAVMRAGLLAVRAAGVPAVGTVTLDSFTRQGEHERAAMARAAGLDLNGYPLVAEGARGTARMLAGIAGPGFPLQVRHGSPRPERIFRTMLAAGVEATEGGPVSYCLPYSRVPLRESVRAWSRATRLLARQADRGVRCHLETFGGCMLGQLCPPALLVAISVLECAFFAEHGITSMSASYAQQTCPEQDVEALAALRLLCAEFLPGVDWHVVLYTFMGLYPRSPEGAEELLRQSARLAVRTGTERLIVKTVAEAHRIPTIQENVEALRVAHRTAVAAGAEVAAGAADAAGAAGASDDAGAAAADAAKTTVRDTEVYQQARTLIETVLSLAPTVARALPAAFEQGLLDVPYCLHPDNRNESRCAIGPDGRLEWCDVGRMPLAGAARGRAAVGLRSLLADLEFHRRRLDPYPSTFGSGR</sequence>
<dbReference type="Proteomes" id="UP001500751">
    <property type="component" value="Unassembled WGS sequence"/>
</dbReference>
<dbReference type="InterPro" id="IPR006396">
    <property type="entry name" value="Glu_mut_E"/>
</dbReference>
<reference evidence="4 5" key="1">
    <citation type="journal article" date="2019" name="Int. J. Syst. Evol. Microbiol.">
        <title>The Global Catalogue of Microorganisms (GCM) 10K type strain sequencing project: providing services to taxonomists for standard genome sequencing and annotation.</title>
        <authorList>
            <consortium name="The Broad Institute Genomics Platform"/>
            <consortium name="The Broad Institute Genome Sequencing Center for Infectious Disease"/>
            <person name="Wu L."/>
            <person name="Ma J."/>
        </authorList>
    </citation>
    <scope>NUCLEOTIDE SEQUENCE [LARGE SCALE GENOMIC DNA]</scope>
    <source>
        <strain evidence="4 5">JCM 16014</strain>
    </source>
</reference>
<dbReference type="EMBL" id="BAAAQN010000005">
    <property type="protein sequence ID" value="GAA2018177.1"/>
    <property type="molecule type" value="Genomic_DNA"/>
</dbReference>
<dbReference type="InterPro" id="IPR016176">
    <property type="entry name" value="Cbl-dep_enz_cat"/>
</dbReference>
<name>A0ABN2TR29_9ACTN</name>
<keyword evidence="2" id="KW-0413">Isomerase</keyword>
<dbReference type="PIRSF" id="PIRSF001495">
    <property type="entry name" value="Met_asp_mut_epsi"/>
    <property type="match status" value="1"/>
</dbReference>
<evidence type="ECO:0000313" key="5">
    <source>
        <dbReference type="Proteomes" id="UP001500751"/>
    </source>
</evidence>